<accession>A0ABX1Q2Y8</accession>
<gene>
    <name evidence="1" type="ORF">GPA22_20375</name>
</gene>
<organism evidence="1 2">
    <name type="scientific">Aromatoleum toluvorans</name>
    <dbReference type="NCBI Taxonomy" id="92002"/>
    <lineage>
        <taxon>Bacteria</taxon>
        <taxon>Pseudomonadati</taxon>
        <taxon>Pseudomonadota</taxon>
        <taxon>Betaproteobacteria</taxon>
        <taxon>Rhodocyclales</taxon>
        <taxon>Rhodocyclaceae</taxon>
        <taxon>Aromatoleum</taxon>
    </lineage>
</organism>
<evidence type="ECO:0000313" key="2">
    <source>
        <dbReference type="Proteomes" id="UP000623795"/>
    </source>
</evidence>
<sequence length="101" mass="11181">MDGKQGNSRTRQIPESFQAQLELTRSCCDLGLKCCNGLAELNAEMTQKTIAMAEAGRELLSENSFPKFMANSTEISIALWSAWWSTGVEFQKSMLGSLAKR</sequence>
<evidence type="ECO:0000313" key="1">
    <source>
        <dbReference type="EMBL" id="NMG46079.1"/>
    </source>
</evidence>
<proteinExistence type="predicted"/>
<dbReference type="Proteomes" id="UP000623795">
    <property type="component" value="Unassembled WGS sequence"/>
</dbReference>
<evidence type="ECO:0008006" key="3">
    <source>
        <dbReference type="Google" id="ProtNLM"/>
    </source>
</evidence>
<protein>
    <recommendedName>
        <fullName evidence="3">Phasin protein</fullName>
    </recommendedName>
</protein>
<dbReference type="RefSeq" id="WP_169257907.1">
    <property type="nucleotide sequence ID" value="NZ_WTVN01000047.1"/>
</dbReference>
<name>A0ABX1Q2Y8_9RHOO</name>
<reference evidence="1 2" key="1">
    <citation type="submission" date="2019-12" db="EMBL/GenBank/DDBJ databases">
        <title>Comparative genomics gives insights into the taxonomy of the Azoarcus-Aromatoleum group and reveals separate origins of nif in the plant-associated Azoarcus and non-plant-associated Aromatoleum sub-groups.</title>
        <authorList>
            <person name="Lafos M."/>
            <person name="Maluk M."/>
            <person name="Batista M."/>
            <person name="Junghare M."/>
            <person name="Carmona M."/>
            <person name="Faoro H."/>
            <person name="Cruz L.M."/>
            <person name="Battistoni F."/>
            <person name="De Souza E."/>
            <person name="Pedrosa F."/>
            <person name="Chen W.-M."/>
            <person name="Poole P.S."/>
            <person name="Dixon R.A."/>
            <person name="James E.K."/>
        </authorList>
    </citation>
    <scope>NUCLEOTIDE SEQUENCE [LARGE SCALE GENOMIC DNA]</scope>
    <source>
        <strain evidence="1 2">Td21</strain>
    </source>
</reference>
<dbReference type="EMBL" id="WTVN01000047">
    <property type="protein sequence ID" value="NMG46079.1"/>
    <property type="molecule type" value="Genomic_DNA"/>
</dbReference>
<comment type="caution">
    <text evidence="1">The sequence shown here is derived from an EMBL/GenBank/DDBJ whole genome shotgun (WGS) entry which is preliminary data.</text>
</comment>
<keyword evidence="2" id="KW-1185">Reference proteome</keyword>